<dbReference type="FunFam" id="3.40.50.720:FF:000084">
    <property type="entry name" value="Short-chain dehydrogenase reductase"/>
    <property type="match status" value="1"/>
</dbReference>
<dbReference type="InterPro" id="IPR002347">
    <property type="entry name" value="SDR_fam"/>
</dbReference>
<dbReference type="Gene3D" id="3.40.50.720">
    <property type="entry name" value="NAD(P)-binding Rossmann-like Domain"/>
    <property type="match status" value="1"/>
</dbReference>
<evidence type="ECO:0000313" key="4">
    <source>
        <dbReference type="Proteomes" id="UP000199101"/>
    </source>
</evidence>
<accession>A0A1C3U1T2</accession>
<comment type="similarity">
    <text evidence="1">Belongs to the short-chain dehydrogenases/reductases (SDR) family.</text>
</comment>
<evidence type="ECO:0000259" key="2">
    <source>
        <dbReference type="SMART" id="SM00822"/>
    </source>
</evidence>
<dbReference type="InterPro" id="IPR036291">
    <property type="entry name" value="NAD(P)-bd_dom_sf"/>
</dbReference>
<dbReference type="InterPro" id="IPR050259">
    <property type="entry name" value="SDR"/>
</dbReference>
<gene>
    <name evidence="3" type="ORF">GA0061103_1354</name>
</gene>
<dbReference type="Proteomes" id="UP000199101">
    <property type="component" value="Unassembled WGS sequence"/>
</dbReference>
<reference evidence="4" key="1">
    <citation type="submission" date="2016-08" db="EMBL/GenBank/DDBJ databases">
        <authorList>
            <person name="Varghese N."/>
            <person name="Submissions Spin"/>
        </authorList>
    </citation>
    <scope>NUCLEOTIDE SEQUENCE [LARGE SCALE GENOMIC DNA]</scope>
    <source>
        <strain evidence="4">HAMBI 2975</strain>
    </source>
</reference>
<dbReference type="STRING" id="410764.GA0061103_1354"/>
<dbReference type="AlphaFoldDB" id="A0A1C3U1T2"/>
<dbReference type="PRINTS" id="PR00081">
    <property type="entry name" value="GDHRDH"/>
</dbReference>
<dbReference type="SUPFAM" id="SSF51735">
    <property type="entry name" value="NAD(P)-binding Rossmann-fold domains"/>
    <property type="match status" value="1"/>
</dbReference>
<dbReference type="EMBL" id="FMAG01000001">
    <property type="protein sequence ID" value="SCB09362.1"/>
    <property type="molecule type" value="Genomic_DNA"/>
</dbReference>
<sequence>MNTQAYMKSPTALPDWHGAFRLDGQRALVTGGGSGLGLAIARCLAASGAEVVLAGRRADLIEDAAASIGPQAKSAPLDLRDLASIKAFAARIEEMHGPVDIVVNNAGNTVKKPFEESNIADFDEVMDVHVRGALELTRQFLPGQIARGHGSVLFTASMTSFIGQPLVMGYTTAKTALTGAVRGLSAEFAGRGIRVNAVAPGWIDTDLFQKATANDPARRAKIMGRIQMNRLGSAEEIGWTCAFLASPAAGYITGQTIIVDGGAVIGF</sequence>
<dbReference type="CDD" id="cd05233">
    <property type="entry name" value="SDR_c"/>
    <property type="match status" value="1"/>
</dbReference>
<evidence type="ECO:0000313" key="3">
    <source>
        <dbReference type="EMBL" id="SCB09362.1"/>
    </source>
</evidence>
<dbReference type="PRINTS" id="PR00080">
    <property type="entry name" value="SDRFAMILY"/>
</dbReference>
<evidence type="ECO:0000256" key="1">
    <source>
        <dbReference type="ARBA" id="ARBA00006484"/>
    </source>
</evidence>
<dbReference type="PANTHER" id="PTHR42879">
    <property type="entry name" value="3-OXOACYL-(ACYL-CARRIER-PROTEIN) REDUCTASE"/>
    <property type="match status" value="1"/>
</dbReference>
<name>A0A1C3U1T2_9HYPH</name>
<protein>
    <submittedName>
        <fullName evidence="3">Gluconate 5-dehydrogenase</fullName>
    </submittedName>
</protein>
<feature type="domain" description="Ketoreductase" evidence="2">
    <location>
        <begin position="25"/>
        <end position="205"/>
    </location>
</feature>
<proteinExistence type="inferred from homology"/>
<dbReference type="Pfam" id="PF13561">
    <property type="entry name" value="adh_short_C2"/>
    <property type="match status" value="1"/>
</dbReference>
<dbReference type="InterPro" id="IPR057326">
    <property type="entry name" value="KR_dom"/>
</dbReference>
<organism evidence="3 4">
    <name type="scientific">Rhizobium multihospitium</name>
    <dbReference type="NCBI Taxonomy" id="410764"/>
    <lineage>
        <taxon>Bacteria</taxon>
        <taxon>Pseudomonadati</taxon>
        <taxon>Pseudomonadota</taxon>
        <taxon>Alphaproteobacteria</taxon>
        <taxon>Hyphomicrobiales</taxon>
        <taxon>Rhizobiaceae</taxon>
        <taxon>Rhizobium/Agrobacterium group</taxon>
        <taxon>Rhizobium</taxon>
    </lineage>
</organism>
<dbReference type="SMART" id="SM00822">
    <property type="entry name" value="PKS_KR"/>
    <property type="match status" value="1"/>
</dbReference>
<keyword evidence="4" id="KW-1185">Reference proteome</keyword>